<name>A0A8X7UYU1_BRACI</name>
<accession>A0A8X7UYU1</accession>
<dbReference type="Proteomes" id="UP000886595">
    <property type="component" value="Unassembled WGS sequence"/>
</dbReference>
<dbReference type="AlphaFoldDB" id="A0A8X7UYU1"/>
<keyword evidence="3" id="KW-1185">Reference proteome</keyword>
<sequence>MNKNKSSEFGGVSSIHIHQLRQLLLVLDHQSGTNKDVKLQSSFTIPLDANIFTTEHLGIILLSRLKKSTTGHPAIDLGAIFISLTRNSIVLFIFLSDSIIQCGCFLNAHMMSSSDNPTSACLVISRNSWFFCITASGAAVCISQGPRLRHVVDVGDEVLGVVLEENPCRPAKGGHDLVVGVENALEEVVGRDELVDEASGQNGGIRGKRSSEQGFGDADGEEESELREEHRFGIG</sequence>
<reference evidence="2 3" key="1">
    <citation type="submission" date="2020-02" db="EMBL/GenBank/DDBJ databases">
        <authorList>
            <person name="Ma Q."/>
            <person name="Huang Y."/>
            <person name="Song X."/>
            <person name="Pei D."/>
        </authorList>
    </citation>
    <scope>NUCLEOTIDE SEQUENCE [LARGE SCALE GENOMIC DNA]</scope>
    <source>
        <strain evidence="2">Sxm20200214</strain>
        <tissue evidence="2">Leaf</tissue>
    </source>
</reference>
<evidence type="ECO:0000256" key="1">
    <source>
        <dbReference type="SAM" id="MobiDB-lite"/>
    </source>
</evidence>
<dbReference type="EMBL" id="JAAMPC010000009">
    <property type="protein sequence ID" value="KAG2295814.1"/>
    <property type="molecule type" value="Genomic_DNA"/>
</dbReference>
<dbReference type="OrthoDB" id="1747301at2759"/>
<organism evidence="2 3">
    <name type="scientific">Brassica carinata</name>
    <name type="common">Ethiopian mustard</name>
    <name type="synonym">Abyssinian cabbage</name>
    <dbReference type="NCBI Taxonomy" id="52824"/>
    <lineage>
        <taxon>Eukaryota</taxon>
        <taxon>Viridiplantae</taxon>
        <taxon>Streptophyta</taxon>
        <taxon>Embryophyta</taxon>
        <taxon>Tracheophyta</taxon>
        <taxon>Spermatophyta</taxon>
        <taxon>Magnoliopsida</taxon>
        <taxon>eudicotyledons</taxon>
        <taxon>Gunneridae</taxon>
        <taxon>Pentapetalae</taxon>
        <taxon>rosids</taxon>
        <taxon>malvids</taxon>
        <taxon>Brassicales</taxon>
        <taxon>Brassicaceae</taxon>
        <taxon>Brassiceae</taxon>
        <taxon>Brassica</taxon>
    </lineage>
</organism>
<evidence type="ECO:0000313" key="2">
    <source>
        <dbReference type="EMBL" id="KAG2295814.1"/>
    </source>
</evidence>
<proteinExistence type="predicted"/>
<evidence type="ECO:0000313" key="3">
    <source>
        <dbReference type="Proteomes" id="UP000886595"/>
    </source>
</evidence>
<gene>
    <name evidence="2" type="ORF">Bca52824_042483</name>
</gene>
<feature type="region of interest" description="Disordered" evidence="1">
    <location>
        <begin position="196"/>
        <end position="235"/>
    </location>
</feature>
<protein>
    <submittedName>
        <fullName evidence="2">Uncharacterized protein</fullName>
    </submittedName>
</protein>
<comment type="caution">
    <text evidence="2">The sequence shown here is derived from an EMBL/GenBank/DDBJ whole genome shotgun (WGS) entry which is preliminary data.</text>
</comment>